<feature type="compositionally biased region" description="Basic and acidic residues" evidence="2">
    <location>
        <begin position="1143"/>
        <end position="1167"/>
    </location>
</feature>
<reference evidence="4" key="2">
    <citation type="submission" date="2024-08" db="UniProtKB">
        <authorList>
            <consortium name="EnsemblMetazoa"/>
        </authorList>
    </citation>
    <scope>IDENTIFICATION</scope>
</reference>
<protein>
    <recommendedName>
        <fullName evidence="3">Rho-GAP domain-containing protein</fullName>
    </recommendedName>
</protein>
<dbReference type="SMART" id="SM00324">
    <property type="entry name" value="RhoGAP"/>
    <property type="match status" value="1"/>
</dbReference>
<dbReference type="KEGG" id="dpa:109544256"/>
<dbReference type="Pfam" id="PF00620">
    <property type="entry name" value="RhoGAP"/>
    <property type="match status" value="2"/>
</dbReference>
<dbReference type="GO" id="GO:0005096">
    <property type="term" value="F:GTPase activator activity"/>
    <property type="evidence" value="ECO:0007669"/>
    <property type="project" value="UniProtKB-KW"/>
</dbReference>
<evidence type="ECO:0000256" key="1">
    <source>
        <dbReference type="ARBA" id="ARBA00022468"/>
    </source>
</evidence>
<feature type="compositionally biased region" description="Basic and acidic residues" evidence="2">
    <location>
        <begin position="1178"/>
        <end position="1187"/>
    </location>
</feature>
<dbReference type="GO" id="GO:0007165">
    <property type="term" value="P:signal transduction"/>
    <property type="evidence" value="ECO:0007669"/>
    <property type="project" value="InterPro"/>
</dbReference>
<dbReference type="SUPFAM" id="SSF48350">
    <property type="entry name" value="GTPase activation domain, GAP"/>
    <property type="match status" value="2"/>
</dbReference>
<dbReference type="InterPro" id="IPR050729">
    <property type="entry name" value="Rho-GAP"/>
</dbReference>
<proteinExistence type="predicted"/>
<reference evidence="5" key="1">
    <citation type="journal article" date="2013" name="Genome Biol.">
        <title>Draft genome of the mountain pine beetle, Dendroctonus ponderosae Hopkins, a major forest pest.</title>
        <authorList>
            <person name="Keeling C.I."/>
            <person name="Yuen M.M."/>
            <person name="Liao N.Y."/>
            <person name="Docking T.R."/>
            <person name="Chan S.K."/>
            <person name="Taylor G.A."/>
            <person name="Palmquist D.L."/>
            <person name="Jackman S.D."/>
            <person name="Nguyen A."/>
            <person name="Li M."/>
            <person name="Henderson H."/>
            <person name="Janes J.K."/>
            <person name="Zhao Y."/>
            <person name="Pandoh P."/>
            <person name="Moore R."/>
            <person name="Sperling F.A."/>
            <person name="Huber D.P."/>
            <person name="Birol I."/>
            <person name="Jones S.J."/>
            <person name="Bohlmann J."/>
        </authorList>
    </citation>
    <scope>NUCLEOTIDE SEQUENCE</scope>
</reference>
<dbReference type="PANTHER" id="PTHR23176">
    <property type="entry name" value="RHO/RAC/CDC GTPASE-ACTIVATING PROTEIN"/>
    <property type="match status" value="1"/>
</dbReference>
<feature type="domain" description="Rho-GAP" evidence="3">
    <location>
        <begin position="933"/>
        <end position="1128"/>
    </location>
</feature>
<dbReference type="Proteomes" id="UP000019118">
    <property type="component" value="Unassembled WGS sequence"/>
</dbReference>
<feature type="domain" description="Rho-GAP" evidence="3">
    <location>
        <begin position="700"/>
        <end position="901"/>
    </location>
</feature>
<dbReference type="GO" id="GO:0005737">
    <property type="term" value="C:cytoplasm"/>
    <property type="evidence" value="ECO:0007669"/>
    <property type="project" value="TreeGrafter"/>
</dbReference>
<evidence type="ECO:0000313" key="5">
    <source>
        <dbReference type="Proteomes" id="UP000019118"/>
    </source>
</evidence>
<dbReference type="AlphaFoldDB" id="A0AAR5Q9J9"/>
<evidence type="ECO:0000313" key="4">
    <source>
        <dbReference type="EnsemblMetazoa" id="XP_019769904.1"/>
    </source>
</evidence>
<feature type="compositionally biased region" description="Polar residues" evidence="2">
    <location>
        <begin position="1131"/>
        <end position="1142"/>
    </location>
</feature>
<dbReference type="InterPro" id="IPR008936">
    <property type="entry name" value="Rho_GTPase_activation_prot"/>
</dbReference>
<feature type="compositionally biased region" description="Polar residues" evidence="2">
    <location>
        <begin position="97"/>
        <end position="107"/>
    </location>
</feature>
<dbReference type="GeneID" id="109544256"/>
<feature type="region of interest" description="Disordered" evidence="2">
    <location>
        <begin position="1131"/>
        <end position="1187"/>
    </location>
</feature>
<sequence>MTSNTEIILKSWLRTLRFSIEYYEDTFESKNNWRSENNHRAKNMLVGGDTSDDSDDSNYVNIWDCSDSKKRSRGFKNSLESVENISVVSNLESENLNATSTTDLSNSSEDRRSVSTTSQRSIKIINLDDEIINRNSYKIKKKPVATPRQNKHLDDNEPVYMNLPLINQGKLESQLHDREINCSKDQENMNIYENLPLKPPKPSAIYENLPLDPCSAKKSAFSSMDSLKYEDEFFQTMQYFEDTIGTVAICSEESDCEDAKSIGRFESSYSSVDSNFDDSTSLINAINDKKFTDSSSSFEEYQDKEQLPKIQNIVQPETLIQRFAKESRVSAFIEELEPGASQEFKDIPAPKSKITVFDRAKRFSVPLQFVVEREDVQRPHSLGNGIADDSQTIQHLEDFQLKYKKTEQTDDGLIMNDSEQKESEISKSKGSEQSLNLSYAKESRISKMFEEEEVGELELTETCSENSVIGDESFIENLREDVVTWMTALMEEYCEEWQNIMEETELLKSINEVPKDTTSRLVENKFPYDVEIRRKPDIHINRLSKTTDFDVGRRKPISKVNPKNFEIRGLMKIQASFNVKSDLIKCKEEYIAYENENFYRINERNKNRELLYPDVLLKSVRYLKSKEVELKSTTNDTFILHFQEPKHVKIFMDNDKIQVYNIIDNKVTIKKTLLRFLGKRSSKEFLERKGIYKDEPIFGNTLREIKNRTGYLVPPFITEVIRLLEIPENIQSLGLYRTSGNLAIIQKIRFEVDNGKLSILERYSKDPDVLTGSIKLFFRELKEPLIPLDVGEKLLDIIKLSPQQFTSKEHQKIKSILVKNLDESNLETFVVIMEHLLEVVKHKEHNKMDTYNLAVCWGPSIFTLTGASIKDAIEQSKDIVSLSHNAMSLVSFFLVYYDMYPVELITLRTRVRTNSRSDNIQTLRRQASRESDSSLDSSRSQKKSSSNLSLSVDEVVKRLVDLIEPHVACGDLYVKGGSADKTNKIMKKLTKKKINELEKHKNDVYELTDALKKYLKEQDSLINEQTVEAVLKISPDTSQNCLEPTTRRKVIYLIEDTPKKDTLIFLLRHLARVIEYQERNLNVEKDELINIWSNVLNNQKKIKIPIEDFNKFLIIAILVFNDNLPDIVRSSFNSKTSNSTRSDSMDELMKEMKHQQAERDRNSRYDNVDGDAGEASILDEKTELTKL</sequence>
<dbReference type="Gene3D" id="1.10.555.10">
    <property type="entry name" value="Rho GTPase activation protein"/>
    <property type="match status" value="2"/>
</dbReference>
<feature type="region of interest" description="Disordered" evidence="2">
    <location>
        <begin position="97"/>
        <end position="118"/>
    </location>
</feature>
<evidence type="ECO:0000256" key="2">
    <source>
        <dbReference type="SAM" id="MobiDB-lite"/>
    </source>
</evidence>
<dbReference type="EnsemblMetazoa" id="XM_019914345.1">
    <property type="protein sequence ID" value="XP_019769904.1"/>
    <property type="gene ID" value="LOC109544256"/>
</dbReference>
<dbReference type="InterPro" id="IPR000198">
    <property type="entry name" value="RhoGAP_dom"/>
</dbReference>
<organism evidence="4 5">
    <name type="scientific">Dendroctonus ponderosae</name>
    <name type="common">Mountain pine beetle</name>
    <dbReference type="NCBI Taxonomy" id="77166"/>
    <lineage>
        <taxon>Eukaryota</taxon>
        <taxon>Metazoa</taxon>
        <taxon>Ecdysozoa</taxon>
        <taxon>Arthropoda</taxon>
        <taxon>Hexapoda</taxon>
        <taxon>Insecta</taxon>
        <taxon>Pterygota</taxon>
        <taxon>Neoptera</taxon>
        <taxon>Endopterygota</taxon>
        <taxon>Coleoptera</taxon>
        <taxon>Polyphaga</taxon>
        <taxon>Cucujiformia</taxon>
        <taxon>Curculionidae</taxon>
        <taxon>Scolytinae</taxon>
        <taxon>Dendroctonus</taxon>
    </lineage>
</organism>
<evidence type="ECO:0000259" key="3">
    <source>
        <dbReference type="PROSITE" id="PS50238"/>
    </source>
</evidence>
<feature type="region of interest" description="Disordered" evidence="2">
    <location>
        <begin position="918"/>
        <end position="943"/>
    </location>
</feature>
<accession>A0AAR5Q9J9</accession>
<keyword evidence="1" id="KW-0343">GTPase activation</keyword>
<dbReference type="PANTHER" id="PTHR23176:SF129">
    <property type="entry name" value="RHO GTPASE ACTIVATING PROTEIN AT 16F, ISOFORM E-RELATED"/>
    <property type="match status" value="1"/>
</dbReference>
<name>A0AAR5Q9J9_DENPD</name>
<dbReference type="PROSITE" id="PS50238">
    <property type="entry name" value="RHOGAP"/>
    <property type="match status" value="2"/>
</dbReference>
<feature type="compositionally biased region" description="Low complexity" evidence="2">
    <location>
        <begin position="934"/>
        <end position="943"/>
    </location>
</feature>
<keyword evidence="5" id="KW-1185">Reference proteome</keyword>